<accession>A0A4S2KJR6</accession>
<organism evidence="1 2">
    <name type="scientific">Temnothorax longispinosus</name>
    <dbReference type="NCBI Taxonomy" id="300112"/>
    <lineage>
        <taxon>Eukaryota</taxon>
        <taxon>Metazoa</taxon>
        <taxon>Ecdysozoa</taxon>
        <taxon>Arthropoda</taxon>
        <taxon>Hexapoda</taxon>
        <taxon>Insecta</taxon>
        <taxon>Pterygota</taxon>
        <taxon>Neoptera</taxon>
        <taxon>Endopterygota</taxon>
        <taxon>Hymenoptera</taxon>
        <taxon>Apocrita</taxon>
        <taxon>Aculeata</taxon>
        <taxon>Formicoidea</taxon>
        <taxon>Formicidae</taxon>
        <taxon>Myrmicinae</taxon>
        <taxon>Temnothorax</taxon>
    </lineage>
</organism>
<evidence type="ECO:0000313" key="1">
    <source>
        <dbReference type="EMBL" id="TGZ49396.1"/>
    </source>
</evidence>
<evidence type="ECO:0000313" key="2">
    <source>
        <dbReference type="Proteomes" id="UP000310200"/>
    </source>
</evidence>
<keyword evidence="2" id="KW-1185">Reference proteome</keyword>
<dbReference type="Proteomes" id="UP000310200">
    <property type="component" value="Unassembled WGS sequence"/>
</dbReference>
<name>A0A4S2KJR6_9HYME</name>
<gene>
    <name evidence="1" type="ORF">DBV15_04996</name>
</gene>
<dbReference type="EMBL" id="QBLH01002148">
    <property type="protein sequence ID" value="TGZ49396.1"/>
    <property type="molecule type" value="Genomic_DNA"/>
</dbReference>
<protein>
    <submittedName>
        <fullName evidence="1">Uncharacterized protein</fullName>
    </submittedName>
</protein>
<comment type="caution">
    <text evidence="1">The sequence shown here is derived from an EMBL/GenBank/DDBJ whole genome shotgun (WGS) entry which is preliminary data.</text>
</comment>
<reference evidence="1 2" key="1">
    <citation type="journal article" date="2019" name="Philos. Trans. R. Soc. Lond., B, Biol. Sci.">
        <title>Ant behaviour and brain gene expression of defending hosts depend on the ecological success of the intruding social parasite.</title>
        <authorList>
            <person name="Kaur R."/>
            <person name="Stoldt M."/>
            <person name="Jongepier E."/>
            <person name="Feldmeyer B."/>
            <person name="Menzel F."/>
            <person name="Bornberg-Bauer E."/>
            <person name="Foitzik S."/>
        </authorList>
    </citation>
    <scope>NUCLEOTIDE SEQUENCE [LARGE SCALE GENOMIC DNA]</scope>
    <source>
        <tissue evidence="1">Whole body</tissue>
    </source>
</reference>
<sequence>MGMHVSNCVGGANELLVLIFPSPYINAEAGLGQILLGRHRHGGQHATSCLYNRGYTGHHEKRLTVGVKPLNEGTMVARSMHFKALSLFEA</sequence>
<proteinExistence type="predicted"/>
<dbReference type="AlphaFoldDB" id="A0A4S2KJR6"/>